<evidence type="ECO:0000313" key="1">
    <source>
        <dbReference type="EMBL" id="MBC8579161.1"/>
    </source>
</evidence>
<dbReference type="Proteomes" id="UP000655830">
    <property type="component" value="Unassembled WGS sequence"/>
</dbReference>
<name>A0A926EDS4_9FIRM</name>
<accession>A0A926EDS4</accession>
<comment type="caution">
    <text evidence="1">The sequence shown here is derived from an EMBL/GenBank/DDBJ whole genome shotgun (WGS) entry which is preliminary data.</text>
</comment>
<gene>
    <name evidence="1" type="ORF">H8718_06370</name>
</gene>
<evidence type="ECO:0000313" key="2">
    <source>
        <dbReference type="Proteomes" id="UP000655830"/>
    </source>
</evidence>
<sequence>MKHVDDYRLEPEEPQEFTLCDCCYEPIYIGDYFYNIPLDASTDMFVCSECISDFKACAGE</sequence>
<dbReference type="AlphaFoldDB" id="A0A926EDS4"/>
<protein>
    <submittedName>
        <fullName evidence="1">Uncharacterized protein</fullName>
    </submittedName>
</protein>
<organism evidence="1 2">
    <name type="scientific">Zhenhengia yiwuensis</name>
    <dbReference type="NCBI Taxonomy" id="2763666"/>
    <lineage>
        <taxon>Bacteria</taxon>
        <taxon>Bacillati</taxon>
        <taxon>Bacillota</taxon>
        <taxon>Clostridia</taxon>
        <taxon>Lachnospirales</taxon>
        <taxon>Lachnospiraceae</taxon>
        <taxon>Zhenhengia</taxon>
    </lineage>
</organism>
<keyword evidence="2" id="KW-1185">Reference proteome</keyword>
<dbReference type="EMBL" id="JACRSY010000008">
    <property type="protein sequence ID" value="MBC8579161.1"/>
    <property type="molecule type" value="Genomic_DNA"/>
</dbReference>
<proteinExistence type="predicted"/>
<dbReference type="RefSeq" id="WP_249332315.1">
    <property type="nucleotide sequence ID" value="NZ_JACRSY010000008.1"/>
</dbReference>
<reference evidence="1" key="1">
    <citation type="submission" date="2020-08" db="EMBL/GenBank/DDBJ databases">
        <title>Genome public.</title>
        <authorList>
            <person name="Liu C."/>
            <person name="Sun Q."/>
        </authorList>
    </citation>
    <scope>NUCLEOTIDE SEQUENCE</scope>
    <source>
        <strain evidence="1">NSJ-12</strain>
    </source>
</reference>